<dbReference type="AlphaFoldDB" id="A0A1X6N827"/>
<dbReference type="EMBL" id="KZ110593">
    <property type="protein sequence ID" value="OSX64785.1"/>
    <property type="molecule type" value="Genomic_DNA"/>
</dbReference>
<evidence type="ECO:0000256" key="1">
    <source>
        <dbReference type="SAM" id="MobiDB-lite"/>
    </source>
</evidence>
<evidence type="ECO:0000313" key="3">
    <source>
        <dbReference type="Proteomes" id="UP000194127"/>
    </source>
</evidence>
<dbReference type="RefSeq" id="XP_024341579.1">
    <property type="nucleotide sequence ID" value="XM_024480423.1"/>
</dbReference>
<protein>
    <submittedName>
        <fullName evidence="2">Uncharacterized protein</fullName>
    </submittedName>
</protein>
<dbReference type="Proteomes" id="UP000194127">
    <property type="component" value="Unassembled WGS sequence"/>
</dbReference>
<sequence>MSATFTPSTAVGDASKEREWAAQLGLLDWDNTRIVFNKRSLLEFLKYAGVTVDPNFTNIQKLPRYATFGTFSSAGDEGAASSPAPAEPVASKGPDTGEYRPSRRVRTAPGGSHSNIFGVDNDDALSSAPPRPEPPAQRVPEVTASATPPAAAEPAASPEIEDTTQGYSRPRRSTSGVAGLWEEPDPSQQFKPTRRVREMPGGKDSISGLF</sequence>
<keyword evidence="3" id="KW-1185">Reference proteome</keyword>
<accession>A0A1X6N827</accession>
<feature type="compositionally biased region" description="Low complexity" evidence="1">
    <location>
        <begin position="74"/>
        <end position="91"/>
    </location>
</feature>
<feature type="region of interest" description="Disordered" evidence="1">
    <location>
        <begin position="74"/>
        <end position="210"/>
    </location>
</feature>
<name>A0A1X6N827_9APHY</name>
<proteinExistence type="predicted"/>
<dbReference type="GeneID" id="36325373"/>
<dbReference type="OrthoDB" id="4062651at2759"/>
<reference evidence="2 3" key="1">
    <citation type="submission" date="2017-04" db="EMBL/GenBank/DDBJ databases">
        <title>Genome Sequence of the Model Brown-Rot Fungus Postia placenta SB12.</title>
        <authorList>
            <consortium name="DOE Joint Genome Institute"/>
            <person name="Gaskell J."/>
            <person name="Kersten P."/>
            <person name="Larrondo L.F."/>
            <person name="Canessa P."/>
            <person name="Martinez D."/>
            <person name="Hibbett D."/>
            <person name="Schmoll M."/>
            <person name="Kubicek C.P."/>
            <person name="Martinez A.T."/>
            <person name="Yadav J."/>
            <person name="Master E."/>
            <person name="Magnuson J.K."/>
            <person name="James T."/>
            <person name="Yaver D."/>
            <person name="Berka R."/>
            <person name="Labutti K."/>
            <person name="Lipzen A."/>
            <person name="Aerts A."/>
            <person name="Barry K."/>
            <person name="Henrissat B."/>
            <person name="Blanchette R."/>
            <person name="Grigoriev I."/>
            <person name="Cullen D."/>
        </authorList>
    </citation>
    <scope>NUCLEOTIDE SEQUENCE [LARGE SCALE GENOMIC DNA]</scope>
    <source>
        <strain evidence="2 3">MAD-698-R-SB12</strain>
    </source>
</reference>
<organism evidence="2 3">
    <name type="scientific">Postia placenta MAD-698-R-SB12</name>
    <dbReference type="NCBI Taxonomy" id="670580"/>
    <lineage>
        <taxon>Eukaryota</taxon>
        <taxon>Fungi</taxon>
        <taxon>Dikarya</taxon>
        <taxon>Basidiomycota</taxon>
        <taxon>Agaricomycotina</taxon>
        <taxon>Agaricomycetes</taxon>
        <taxon>Polyporales</taxon>
        <taxon>Adustoporiaceae</taxon>
        <taxon>Rhodonia</taxon>
    </lineage>
</organism>
<gene>
    <name evidence="2" type="ORF">POSPLADRAFT_1053597</name>
</gene>
<feature type="compositionally biased region" description="Low complexity" evidence="1">
    <location>
        <begin position="138"/>
        <end position="158"/>
    </location>
</feature>
<evidence type="ECO:0000313" key="2">
    <source>
        <dbReference type="EMBL" id="OSX64785.1"/>
    </source>
</evidence>